<dbReference type="Proteomes" id="UP000184096">
    <property type="component" value="Chromosome I"/>
</dbReference>
<keyword evidence="1" id="KW-0808">Transferase</keyword>
<organism evidence="1 2">
    <name type="scientific">Bradyrhizobium erythrophlei</name>
    <dbReference type="NCBI Taxonomy" id="1437360"/>
    <lineage>
        <taxon>Bacteria</taxon>
        <taxon>Pseudomonadati</taxon>
        <taxon>Pseudomonadota</taxon>
        <taxon>Alphaproteobacteria</taxon>
        <taxon>Hyphomicrobiales</taxon>
        <taxon>Nitrobacteraceae</taxon>
        <taxon>Bradyrhizobium</taxon>
    </lineage>
</organism>
<dbReference type="RefSeq" id="WP_072815665.1">
    <property type="nucleotide sequence ID" value="NZ_LT670849.1"/>
</dbReference>
<dbReference type="PANTHER" id="PTHR40036:SF1">
    <property type="entry name" value="MACROCIN O-METHYLTRANSFERASE"/>
    <property type="match status" value="1"/>
</dbReference>
<dbReference type="GO" id="GO:0008168">
    <property type="term" value="F:methyltransferase activity"/>
    <property type="evidence" value="ECO:0007669"/>
    <property type="project" value="UniProtKB-KW"/>
</dbReference>
<dbReference type="PANTHER" id="PTHR40036">
    <property type="entry name" value="MACROCIN O-METHYLTRANSFERASE"/>
    <property type="match status" value="1"/>
</dbReference>
<accession>A0A1M7SPU0</accession>
<evidence type="ECO:0000313" key="1">
    <source>
        <dbReference type="EMBL" id="SHN60482.1"/>
    </source>
</evidence>
<evidence type="ECO:0000313" key="2">
    <source>
        <dbReference type="Proteomes" id="UP000184096"/>
    </source>
</evidence>
<gene>
    <name evidence="1" type="ORF">SAMN05444170_0004</name>
</gene>
<dbReference type="InterPro" id="IPR008884">
    <property type="entry name" value="TylF_MeTrfase"/>
</dbReference>
<reference evidence="2" key="1">
    <citation type="submission" date="2016-11" db="EMBL/GenBank/DDBJ databases">
        <authorList>
            <person name="Varghese N."/>
            <person name="Submissions S."/>
        </authorList>
    </citation>
    <scope>NUCLEOTIDE SEQUENCE [LARGE SCALE GENOMIC DNA]</scope>
    <source>
        <strain evidence="2">GAS401</strain>
    </source>
</reference>
<proteinExistence type="predicted"/>
<dbReference type="EMBL" id="LT670849">
    <property type="protein sequence ID" value="SHN60482.1"/>
    <property type="molecule type" value="Genomic_DNA"/>
</dbReference>
<keyword evidence="2" id="KW-1185">Reference proteome</keyword>
<keyword evidence="1" id="KW-0489">Methyltransferase</keyword>
<dbReference type="InterPro" id="IPR029063">
    <property type="entry name" value="SAM-dependent_MTases_sf"/>
</dbReference>
<dbReference type="SUPFAM" id="SSF53335">
    <property type="entry name" value="S-adenosyl-L-methionine-dependent methyltransferases"/>
    <property type="match status" value="1"/>
</dbReference>
<sequence length="195" mass="21624">MRDGNRVLQAHLLLDSVKTLRTGDYAEVGTYRGNYGRIIYSRMADETHFYCVDTFEGFDAADVAIDASKVGASNTIGHFGDTSIDLVRRNICGASTPDRLVLCKGFFPETFSGLEDRRWSFVMLDADLYAPIKAGLELFWPRMVPGGLILVHDYLSEHYKGSRMAVDEFCGPTGIIPAVWPDRVGTAILAKPHIT</sequence>
<dbReference type="Gene3D" id="3.40.50.150">
    <property type="entry name" value="Vaccinia Virus protein VP39"/>
    <property type="match status" value="1"/>
</dbReference>
<dbReference type="AlphaFoldDB" id="A0A1M7SPU0"/>
<name>A0A1M7SPU0_9BRAD</name>
<dbReference type="Pfam" id="PF05711">
    <property type="entry name" value="TylF"/>
    <property type="match status" value="1"/>
</dbReference>
<protein>
    <submittedName>
        <fullName evidence="1">Macrocin-O-methyltransferase (TylF)</fullName>
    </submittedName>
</protein>
<dbReference type="GO" id="GO:0032259">
    <property type="term" value="P:methylation"/>
    <property type="evidence" value="ECO:0007669"/>
    <property type="project" value="UniProtKB-KW"/>
</dbReference>